<protein>
    <recommendedName>
        <fullName evidence="3">DUF1963 domain-containing protein</fullName>
    </recommendedName>
</protein>
<dbReference type="Gene3D" id="2.30.320.10">
    <property type="entry name" value="YwqG-like"/>
    <property type="match status" value="1"/>
</dbReference>
<keyword evidence="2" id="KW-1185">Reference proteome</keyword>
<gene>
    <name evidence="1" type="ORF">J21TS7_12540</name>
</gene>
<organism evidence="1 2">
    <name type="scientific">Paenibacillus cineris</name>
    <dbReference type="NCBI Taxonomy" id="237530"/>
    <lineage>
        <taxon>Bacteria</taxon>
        <taxon>Bacillati</taxon>
        <taxon>Bacillota</taxon>
        <taxon>Bacilli</taxon>
        <taxon>Bacillales</taxon>
        <taxon>Paenibacillaceae</taxon>
        <taxon>Paenibacillus</taxon>
    </lineage>
</organism>
<sequence>MSNERIVELQSALKRTATLFQTGGSRPNLSVEQCWIGQVNLALPDEELPVDVDGEAMAPILQLYLPALPYVPDELKETELLTVFLSPNVLDHDDMSGYMCIREYSDTGKLVLKDFGPAFMSIKPFPLFPELCQDDSPQWDSDDIPETYRQEILRLEELEGLNYFEDIAGEIYRVHKLGGYAAFTQPGIDFGDGYAFVLQIASDAKAGLNIVDDGNFYFAKHKKDGTWRGYFDFY</sequence>
<accession>A0ABQ4L8M9</accession>
<dbReference type="Proteomes" id="UP000676601">
    <property type="component" value="Unassembled WGS sequence"/>
</dbReference>
<evidence type="ECO:0000313" key="1">
    <source>
        <dbReference type="EMBL" id="GIO52936.1"/>
    </source>
</evidence>
<dbReference type="RefSeq" id="WP_212983097.1">
    <property type="nucleotide sequence ID" value="NZ_BORU01000001.1"/>
</dbReference>
<name>A0ABQ4L8M9_9BACL</name>
<evidence type="ECO:0000313" key="2">
    <source>
        <dbReference type="Proteomes" id="UP000676601"/>
    </source>
</evidence>
<evidence type="ECO:0008006" key="3">
    <source>
        <dbReference type="Google" id="ProtNLM"/>
    </source>
</evidence>
<reference evidence="1 2" key="1">
    <citation type="submission" date="2021-03" db="EMBL/GenBank/DDBJ databases">
        <title>Antimicrobial resistance genes in bacteria isolated from Japanese honey, and their potential for conferring macrolide and lincosamide resistance in the American foulbrood pathogen Paenibacillus larvae.</title>
        <authorList>
            <person name="Okamoto M."/>
            <person name="Kumagai M."/>
            <person name="Kanamori H."/>
            <person name="Takamatsu D."/>
        </authorList>
    </citation>
    <scope>NUCLEOTIDE SEQUENCE [LARGE SCALE GENOMIC DNA]</scope>
    <source>
        <strain evidence="1 2">J21TS7</strain>
    </source>
</reference>
<comment type="caution">
    <text evidence="1">The sequence shown here is derived from an EMBL/GenBank/DDBJ whole genome shotgun (WGS) entry which is preliminary data.</text>
</comment>
<dbReference type="EMBL" id="BORU01000001">
    <property type="protein sequence ID" value="GIO52936.1"/>
    <property type="molecule type" value="Genomic_DNA"/>
</dbReference>
<proteinExistence type="predicted"/>